<keyword evidence="7" id="KW-1185">Reference proteome</keyword>
<dbReference type="PIRSF" id="PIRSF004848">
    <property type="entry name" value="YBL036c_PLPDEIII"/>
    <property type="match status" value="1"/>
</dbReference>
<feature type="domain" description="Alanine racemase N-terminal" evidence="5">
    <location>
        <begin position="13"/>
        <end position="247"/>
    </location>
</feature>
<reference evidence="6 7" key="1">
    <citation type="submission" date="2015-07" db="EMBL/GenBank/DDBJ databases">
        <title>Whole genome sequence of Herpetosiphon geysericola DSM 7119.</title>
        <authorList>
            <person name="Hemp J."/>
            <person name="Ward L.M."/>
            <person name="Pace L.A."/>
            <person name="Fischer W.W."/>
        </authorList>
    </citation>
    <scope>NUCLEOTIDE SEQUENCE [LARGE SCALE GENOMIC DNA]</scope>
    <source>
        <strain evidence="6 7">DSM 7119</strain>
    </source>
</reference>
<evidence type="ECO:0000256" key="2">
    <source>
        <dbReference type="HAMAP-Rule" id="MF_02087"/>
    </source>
</evidence>
<dbReference type="Pfam" id="PF01168">
    <property type="entry name" value="Ala_racemase_N"/>
    <property type="match status" value="1"/>
</dbReference>
<dbReference type="PANTHER" id="PTHR10146:SF14">
    <property type="entry name" value="PYRIDOXAL PHOSPHATE HOMEOSTASIS PROTEIN"/>
    <property type="match status" value="1"/>
</dbReference>
<accession>A0A0P6YHE7</accession>
<evidence type="ECO:0000256" key="1">
    <source>
        <dbReference type="ARBA" id="ARBA00022898"/>
    </source>
</evidence>
<protein>
    <recommendedName>
        <fullName evidence="2">Pyridoxal phosphate homeostasis protein</fullName>
        <shortName evidence="2">PLP homeostasis protein</shortName>
    </recommendedName>
</protein>
<dbReference type="PATRIC" id="fig|70996.4.peg.646"/>
<dbReference type="AlphaFoldDB" id="A0A0P6YHE7"/>
<evidence type="ECO:0000256" key="3">
    <source>
        <dbReference type="PIRSR" id="PIRSR004848-1"/>
    </source>
</evidence>
<dbReference type="STRING" id="70996.SE18_01230"/>
<dbReference type="NCBIfam" id="TIGR00044">
    <property type="entry name" value="YggS family pyridoxal phosphate-dependent enzyme"/>
    <property type="match status" value="1"/>
</dbReference>
<dbReference type="PANTHER" id="PTHR10146">
    <property type="entry name" value="PROLINE SYNTHETASE CO-TRANSCRIBED BACTERIAL HOMOLOG PROTEIN"/>
    <property type="match status" value="1"/>
</dbReference>
<dbReference type="GO" id="GO:0030170">
    <property type="term" value="F:pyridoxal phosphate binding"/>
    <property type="evidence" value="ECO:0007669"/>
    <property type="project" value="UniProtKB-UniRule"/>
</dbReference>
<proteinExistence type="inferred from homology"/>
<comment type="cofactor">
    <cofactor evidence="3">
        <name>pyridoxal 5'-phosphate</name>
        <dbReference type="ChEBI" id="CHEBI:597326"/>
    </cofactor>
</comment>
<dbReference type="EMBL" id="LGKP01000004">
    <property type="protein sequence ID" value="KPL91646.1"/>
    <property type="molecule type" value="Genomic_DNA"/>
</dbReference>
<keyword evidence="1 2" id="KW-0663">Pyridoxal phosphate</keyword>
<dbReference type="Gene3D" id="3.20.20.10">
    <property type="entry name" value="Alanine racemase"/>
    <property type="match status" value="1"/>
</dbReference>
<comment type="caution">
    <text evidence="6">The sequence shown here is derived from an EMBL/GenBank/DDBJ whole genome shotgun (WGS) entry which is preliminary data.</text>
</comment>
<comment type="similarity">
    <text evidence="2 4">Belongs to the pyridoxal phosphate-binding protein YggS/PROSC family.</text>
</comment>
<dbReference type="HAMAP" id="MF_02087">
    <property type="entry name" value="PLP_homeostasis"/>
    <property type="match status" value="1"/>
</dbReference>
<dbReference type="CDD" id="cd00635">
    <property type="entry name" value="PLPDE_III_YBL036c_like"/>
    <property type="match status" value="1"/>
</dbReference>
<dbReference type="OrthoDB" id="9804072at2"/>
<dbReference type="Proteomes" id="UP000050277">
    <property type="component" value="Unassembled WGS sequence"/>
</dbReference>
<comment type="function">
    <text evidence="2">Pyridoxal 5'-phosphate (PLP)-binding protein, which is involved in PLP homeostasis.</text>
</comment>
<organism evidence="6 7">
    <name type="scientific">Herpetosiphon geysericola</name>
    <dbReference type="NCBI Taxonomy" id="70996"/>
    <lineage>
        <taxon>Bacteria</taxon>
        <taxon>Bacillati</taxon>
        <taxon>Chloroflexota</taxon>
        <taxon>Chloroflexia</taxon>
        <taxon>Herpetosiphonales</taxon>
        <taxon>Herpetosiphonaceae</taxon>
        <taxon>Herpetosiphon</taxon>
    </lineage>
</organism>
<sequence length="248" mass="27429">MPFDQAQLLEQIAQIQQRIDQAVQRSQRDPASVRLIAVTKSHPMLRVNAVLAAGIHDVGENRVQEAEEKIALQTPAALAETRWHLIGHLQRNKARRAAKLFSLIHSIDSLKLAEILNRIVDEEAAVIPQPLPILLQVNVSGERSKDGFALAGGLRNPAWREFVAEVRAIAQLPLIDLQGFMTIAPYSDDVAGVVRPCFRALRDVRDALEQELDRHLPELSMGMSGDFEVAIEEGSTFVRVGTALFGAR</sequence>
<dbReference type="InterPro" id="IPR011078">
    <property type="entry name" value="PyrdxlP_homeostasis"/>
</dbReference>
<name>A0A0P6YHE7_9CHLR</name>
<evidence type="ECO:0000256" key="4">
    <source>
        <dbReference type="RuleBase" id="RU004514"/>
    </source>
</evidence>
<feature type="modified residue" description="N6-(pyridoxal phosphate)lysine" evidence="2 3">
    <location>
        <position position="40"/>
    </location>
</feature>
<evidence type="ECO:0000259" key="5">
    <source>
        <dbReference type="Pfam" id="PF01168"/>
    </source>
</evidence>
<gene>
    <name evidence="6" type="ORF">SE18_01230</name>
</gene>
<dbReference type="RefSeq" id="WP_054532594.1">
    <property type="nucleotide sequence ID" value="NZ_LGKP01000004.1"/>
</dbReference>
<dbReference type="InterPro" id="IPR029066">
    <property type="entry name" value="PLP-binding_barrel"/>
</dbReference>
<dbReference type="InterPro" id="IPR001608">
    <property type="entry name" value="Ala_racemase_N"/>
</dbReference>
<evidence type="ECO:0000313" key="6">
    <source>
        <dbReference type="EMBL" id="KPL91646.1"/>
    </source>
</evidence>
<evidence type="ECO:0000313" key="7">
    <source>
        <dbReference type="Proteomes" id="UP000050277"/>
    </source>
</evidence>
<dbReference type="SUPFAM" id="SSF51419">
    <property type="entry name" value="PLP-binding barrel"/>
    <property type="match status" value="1"/>
</dbReference>